<dbReference type="CDD" id="cd02440">
    <property type="entry name" value="AdoMet_MTases"/>
    <property type="match status" value="1"/>
</dbReference>
<keyword evidence="3" id="KW-1185">Reference proteome</keyword>
<evidence type="ECO:0000259" key="1">
    <source>
        <dbReference type="Pfam" id="PF13847"/>
    </source>
</evidence>
<dbReference type="GO" id="GO:0008168">
    <property type="term" value="F:methyltransferase activity"/>
    <property type="evidence" value="ECO:0007669"/>
    <property type="project" value="UniProtKB-KW"/>
</dbReference>
<feature type="domain" description="Methyltransferase" evidence="1">
    <location>
        <begin position="47"/>
        <end position="170"/>
    </location>
</feature>
<gene>
    <name evidence="2" type="ORF">LRS13_16425</name>
</gene>
<dbReference type="GO" id="GO:0032259">
    <property type="term" value="P:methylation"/>
    <property type="evidence" value="ECO:0007669"/>
    <property type="project" value="UniProtKB-KW"/>
</dbReference>
<dbReference type="RefSeq" id="WP_353862822.1">
    <property type="nucleotide sequence ID" value="NZ_CP088295.1"/>
</dbReference>
<dbReference type="Pfam" id="PF13847">
    <property type="entry name" value="Methyltransf_31"/>
    <property type="match status" value="1"/>
</dbReference>
<dbReference type="Proteomes" id="UP001058860">
    <property type="component" value="Chromosome"/>
</dbReference>
<dbReference type="PANTHER" id="PTHR43591">
    <property type="entry name" value="METHYLTRANSFERASE"/>
    <property type="match status" value="1"/>
</dbReference>
<name>A0ABY5PCR3_9ACTN</name>
<dbReference type="EMBL" id="CP088295">
    <property type="protein sequence ID" value="UUY02290.1"/>
    <property type="molecule type" value="Genomic_DNA"/>
</dbReference>
<evidence type="ECO:0000313" key="3">
    <source>
        <dbReference type="Proteomes" id="UP001058860"/>
    </source>
</evidence>
<accession>A0ABY5PCR3</accession>
<organism evidence="2 3">
    <name type="scientific">Svornostia abyssi</name>
    <dbReference type="NCBI Taxonomy" id="2898438"/>
    <lineage>
        <taxon>Bacteria</taxon>
        <taxon>Bacillati</taxon>
        <taxon>Actinomycetota</taxon>
        <taxon>Thermoleophilia</taxon>
        <taxon>Solirubrobacterales</taxon>
        <taxon>Baekduiaceae</taxon>
        <taxon>Svornostia</taxon>
    </lineage>
</organism>
<dbReference type="SUPFAM" id="SSF53335">
    <property type="entry name" value="S-adenosyl-L-methionine-dependent methyltransferases"/>
    <property type="match status" value="1"/>
</dbReference>
<proteinExistence type="predicted"/>
<dbReference type="PANTHER" id="PTHR43591:SF24">
    <property type="entry name" value="2-METHOXY-6-POLYPRENYL-1,4-BENZOQUINOL METHYLASE, MITOCHONDRIAL"/>
    <property type="match status" value="1"/>
</dbReference>
<dbReference type="Gene3D" id="3.40.50.150">
    <property type="entry name" value="Vaccinia Virus protein VP39"/>
    <property type="match status" value="1"/>
</dbReference>
<reference evidence="3" key="1">
    <citation type="submission" date="2021-11" db="EMBL/GenBank/DDBJ databases">
        <title>Cultivation dependent microbiological survey of springs from the worlds oldest radium mine currently devoted to the extraction of radon-saturated water.</title>
        <authorList>
            <person name="Kapinusova G."/>
            <person name="Smrhova T."/>
            <person name="Strejcek M."/>
            <person name="Suman J."/>
            <person name="Jani K."/>
            <person name="Pajer P."/>
            <person name="Uhlik O."/>
        </authorList>
    </citation>
    <scope>NUCLEOTIDE SEQUENCE [LARGE SCALE GENOMIC DNA]</scope>
    <source>
        <strain evidence="3">J379</strain>
    </source>
</reference>
<keyword evidence="2" id="KW-0489">Methyltransferase</keyword>
<dbReference type="InterPro" id="IPR029063">
    <property type="entry name" value="SAM-dependent_MTases_sf"/>
</dbReference>
<evidence type="ECO:0000313" key="2">
    <source>
        <dbReference type="EMBL" id="UUY02290.1"/>
    </source>
</evidence>
<keyword evidence="2" id="KW-0808">Transferase</keyword>
<dbReference type="InterPro" id="IPR025714">
    <property type="entry name" value="Methyltranfer_dom"/>
</dbReference>
<sequence length="193" mass="21048">MDHDAYRKQSIERWERAAPGWASQRARWQRDTAPVSFRMVELADPQPGQTVLELACGAGDTGLLAAELVRPGGKAILTDAAEPMLDIARSRAEELDLPGVEIKAMDAEWIDLPTASVDTILCRWGLMLLADPSASLRECRRVLRPGGRLVLSAWAPETENPWTAIAQEEASRMLGLATPATSKEGGARHVRVA</sequence>
<protein>
    <submittedName>
        <fullName evidence="2">Methyltransferase domain-containing protein</fullName>
    </submittedName>
</protein>